<dbReference type="EMBL" id="CAJOBA010036647">
    <property type="protein sequence ID" value="CAF4026881.1"/>
    <property type="molecule type" value="Genomic_DNA"/>
</dbReference>
<accession>A0A814ZSI3</accession>
<feature type="non-terminal residue" evidence="2">
    <location>
        <position position="1"/>
    </location>
</feature>
<evidence type="ECO:0000313" key="5">
    <source>
        <dbReference type="Proteomes" id="UP000663829"/>
    </source>
</evidence>
<dbReference type="Proteomes" id="UP000663829">
    <property type="component" value="Unassembled WGS sequence"/>
</dbReference>
<proteinExistence type="predicted"/>
<evidence type="ECO:0000313" key="3">
    <source>
        <dbReference type="EMBL" id="CAF4014701.1"/>
    </source>
</evidence>
<dbReference type="Proteomes" id="UP000682733">
    <property type="component" value="Unassembled WGS sequence"/>
</dbReference>
<gene>
    <name evidence="2" type="ORF">GPM918_LOCUS25967</name>
    <name evidence="1" type="ORF">OVA965_LOCUS24807</name>
    <name evidence="3" type="ORF">SRO942_LOCUS26042</name>
    <name evidence="4" type="ORF">TMI583_LOCUS25528</name>
</gene>
<sequence length="179" mass="20478">RKGVLSMAHVLEVDGIEIRISGKSSNVPKNDVARLMYYFSCICALVDYQGSCPNIERYCDYQSYKTMSSDEISVLLGLCHSFFGPGKFERAKILIHNSKLCKPGCRNTFYELTETKRMGLATNQSIVIAGRITRVKKIMVYEYKWIDEHYNQPYINLKSRYPVRMIDPPSTGGYCCTIL</sequence>
<name>A0A814ZSI3_9BILA</name>
<dbReference type="Proteomes" id="UP000681722">
    <property type="component" value="Unassembled WGS sequence"/>
</dbReference>
<comment type="caution">
    <text evidence="2">The sequence shown here is derived from an EMBL/GenBank/DDBJ whole genome shotgun (WGS) entry which is preliminary data.</text>
</comment>
<evidence type="ECO:0000313" key="4">
    <source>
        <dbReference type="EMBL" id="CAF4026881.1"/>
    </source>
</evidence>
<dbReference type="EMBL" id="CAJNOQ010010279">
    <property type="protein sequence ID" value="CAF1247575.1"/>
    <property type="molecule type" value="Genomic_DNA"/>
</dbReference>
<dbReference type="EMBL" id="CAJNOK010015110">
    <property type="protein sequence ID" value="CAF1218702.1"/>
    <property type="molecule type" value="Genomic_DNA"/>
</dbReference>
<dbReference type="EMBL" id="CAJOBC010013135">
    <property type="protein sequence ID" value="CAF4014701.1"/>
    <property type="molecule type" value="Genomic_DNA"/>
</dbReference>
<dbReference type="Proteomes" id="UP000677228">
    <property type="component" value="Unassembled WGS sequence"/>
</dbReference>
<keyword evidence="5" id="KW-1185">Reference proteome</keyword>
<dbReference type="AlphaFoldDB" id="A0A814ZSI3"/>
<dbReference type="OrthoDB" id="10347322at2759"/>
<organism evidence="2 5">
    <name type="scientific">Didymodactylos carnosus</name>
    <dbReference type="NCBI Taxonomy" id="1234261"/>
    <lineage>
        <taxon>Eukaryota</taxon>
        <taxon>Metazoa</taxon>
        <taxon>Spiralia</taxon>
        <taxon>Gnathifera</taxon>
        <taxon>Rotifera</taxon>
        <taxon>Eurotatoria</taxon>
        <taxon>Bdelloidea</taxon>
        <taxon>Philodinida</taxon>
        <taxon>Philodinidae</taxon>
        <taxon>Didymodactylos</taxon>
    </lineage>
</organism>
<evidence type="ECO:0000313" key="1">
    <source>
        <dbReference type="EMBL" id="CAF1218702.1"/>
    </source>
</evidence>
<protein>
    <submittedName>
        <fullName evidence="2">Uncharacterized protein</fullName>
    </submittedName>
</protein>
<reference evidence="2" key="1">
    <citation type="submission" date="2021-02" db="EMBL/GenBank/DDBJ databases">
        <authorList>
            <person name="Nowell W R."/>
        </authorList>
    </citation>
    <scope>NUCLEOTIDE SEQUENCE</scope>
</reference>
<evidence type="ECO:0000313" key="2">
    <source>
        <dbReference type="EMBL" id="CAF1247575.1"/>
    </source>
</evidence>